<name>A0A0L8HYM8_OCTBM</name>
<dbReference type="AlphaFoldDB" id="A0A0L8HYM8"/>
<dbReference type="EMBL" id="KQ416996">
    <property type="protein sequence ID" value="KOF94284.1"/>
    <property type="molecule type" value="Genomic_DNA"/>
</dbReference>
<protein>
    <submittedName>
        <fullName evidence="1">Uncharacterized protein</fullName>
    </submittedName>
</protein>
<sequence>MKKKKGKQKINNSSSVVTNNWKKKSFSNFITDVIVSIKTFYIEAMMISNLQSEIKDICACFMSACNGPTVAIGIKRFLLFFFLDGGRDGIMINH</sequence>
<organism evidence="1">
    <name type="scientific">Octopus bimaculoides</name>
    <name type="common">California two-spotted octopus</name>
    <dbReference type="NCBI Taxonomy" id="37653"/>
    <lineage>
        <taxon>Eukaryota</taxon>
        <taxon>Metazoa</taxon>
        <taxon>Spiralia</taxon>
        <taxon>Lophotrochozoa</taxon>
        <taxon>Mollusca</taxon>
        <taxon>Cephalopoda</taxon>
        <taxon>Coleoidea</taxon>
        <taxon>Octopodiformes</taxon>
        <taxon>Octopoda</taxon>
        <taxon>Incirrata</taxon>
        <taxon>Octopodidae</taxon>
        <taxon>Octopus</taxon>
    </lineage>
</organism>
<evidence type="ECO:0000313" key="1">
    <source>
        <dbReference type="EMBL" id="KOF94284.1"/>
    </source>
</evidence>
<accession>A0A0L8HYM8</accession>
<reference evidence="1" key="1">
    <citation type="submission" date="2015-07" db="EMBL/GenBank/DDBJ databases">
        <title>MeaNS - Measles Nucleotide Surveillance Program.</title>
        <authorList>
            <person name="Tran T."/>
            <person name="Druce J."/>
        </authorList>
    </citation>
    <scope>NUCLEOTIDE SEQUENCE</scope>
    <source>
        <strain evidence="1">UCB-OBI-ISO-001</strain>
        <tissue evidence="1">Gonad</tissue>
    </source>
</reference>
<gene>
    <name evidence="1" type="ORF">OCBIM_22002231mg</name>
</gene>
<proteinExistence type="predicted"/>